<accession>A0AAU7DXX5</accession>
<evidence type="ECO:0000313" key="7">
    <source>
        <dbReference type="EMBL" id="XBH22209.1"/>
    </source>
</evidence>
<dbReference type="SUPFAM" id="SSF118215">
    <property type="entry name" value="Proton glutamate symport protein"/>
    <property type="match status" value="1"/>
</dbReference>
<dbReference type="Pfam" id="PF00375">
    <property type="entry name" value="SDF"/>
    <property type="match status" value="1"/>
</dbReference>
<dbReference type="AlphaFoldDB" id="A0AAU7DXX5"/>
<reference evidence="7" key="1">
    <citation type="submission" date="2024-02" db="EMBL/GenBank/DDBJ databases">
        <title>Tomenella chthoni gen. nov. sp. nov., a member of the family Jonesiaceae isolated from bat guano.</title>
        <authorList>
            <person name="Miller S.L."/>
            <person name="King J."/>
            <person name="Sankaranarayanan K."/>
            <person name="Lawson P.A."/>
        </authorList>
    </citation>
    <scope>NUCLEOTIDE SEQUENCE</scope>
    <source>
        <strain evidence="7">BS-20</strain>
    </source>
</reference>
<evidence type="ECO:0000256" key="1">
    <source>
        <dbReference type="ARBA" id="ARBA00004141"/>
    </source>
</evidence>
<dbReference type="PANTHER" id="PTHR42865">
    <property type="entry name" value="PROTON/GLUTAMATE-ASPARTATE SYMPORTER"/>
    <property type="match status" value="1"/>
</dbReference>
<organism evidence="7">
    <name type="scientific">Jonesiaceae bacterium BS-20</name>
    <dbReference type="NCBI Taxonomy" id="3120821"/>
    <lineage>
        <taxon>Bacteria</taxon>
        <taxon>Bacillati</taxon>
        <taxon>Actinomycetota</taxon>
        <taxon>Actinomycetes</taxon>
        <taxon>Micrococcales</taxon>
        <taxon>Jonesiaceae</taxon>
    </lineage>
</organism>
<gene>
    <name evidence="7" type="ORF">V5R04_02980</name>
</gene>
<dbReference type="GO" id="GO:0005886">
    <property type="term" value="C:plasma membrane"/>
    <property type="evidence" value="ECO:0007669"/>
    <property type="project" value="TreeGrafter"/>
</dbReference>
<proteinExistence type="predicted"/>
<feature type="transmembrane region" description="Helical" evidence="6">
    <location>
        <begin position="178"/>
        <end position="197"/>
    </location>
</feature>
<evidence type="ECO:0000256" key="6">
    <source>
        <dbReference type="SAM" id="Phobius"/>
    </source>
</evidence>
<comment type="subcellular location">
    <subcellularLocation>
        <location evidence="1">Membrane</location>
        <topology evidence="1">Multi-pass membrane protein</topology>
    </subcellularLocation>
</comment>
<evidence type="ECO:0000256" key="2">
    <source>
        <dbReference type="ARBA" id="ARBA00022448"/>
    </source>
</evidence>
<feature type="transmembrane region" description="Helical" evidence="6">
    <location>
        <begin position="7"/>
        <end position="29"/>
    </location>
</feature>
<evidence type="ECO:0000256" key="4">
    <source>
        <dbReference type="ARBA" id="ARBA00022989"/>
    </source>
</evidence>
<keyword evidence="5 6" id="KW-0472">Membrane</keyword>
<keyword evidence="2" id="KW-0813">Transport</keyword>
<dbReference type="GO" id="GO:0005295">
    <property type="term" value="F:neutral L-amino acid:sodium symporter activity"/>
    <property type="evidence" value="ECO:0007669"/>
    <property type="project" value="TreeGrafter"/>
</dbReference>
<feature type="transmembrane region" description="Helical" evidence="6">
    <location>
        <begin position="302"/>
        <end position="319"/>
    </location>
</feature>
<keyword evidence="4 6" id="KW-1133">Transmembrane helix</keyword>
<sequence>MNVRKIPLLAWIGAAIVLGILLGPIMPIWLGNIFITYNSLFSGFLGFAVPLIILGLVLPAIAELGKGAGKFLGITAGIAYTSTILAGLLTFVASIAILTPALKDTELKVLSEGGGSGLEPYFTLVSSPTGNATEIVLPPLMPVMTALVIALVLGLGLTAFKNSTSLKVAQEFRSIIEVLIRKVIVPALPLFIFGIFLDLSKSGDAIKVVSTFMIVVVLSFVLTAVVLVLQYTVAGAIAGVNPFKALWNMRDAYATALGTSSSAATIPVTLESTKKNGVSNAVAGFVVPLCATIHLSGSMVKITCFSIAVMLVGGTSVSFTSFLPFILMLGVMMIAAPGVPGGAIAAAAGLLTQMLGFGDMEIGLMFATYIALDSFGTATNVTGDGAIALIMNKFAKDQHLGDTPTEAEFAAADENPVNA</sequence>
<evidence type="ECO:0000256" key="3">
    <source>
        <dbReference type="ARBA" id="ARBA00022692"/>
    </source>
</evidence>
<dbReference type="InterPro" id="IPR001991">
    <property type="entry name" value="Na-dicarboxylate_symporter"/>
</dbReference>
<evidence type="ECO:0000256" key="5">
    <source>
        <dbReference type="ARBA" id="ARBA00023136"/>
    </source>
</evidence>
<name>A0AAU7DXX5_9MICO</name>
<feature type="transmembrane region" description="Helical" evidence="6">
    <location>
        <begin position="135"/>
        <end position="157"/>
    </location>
</feature>
<feature type="transmembrane region" description="Helical" evidence="6">
    <location>
        <begin position="325"/>
        <end position="351"/>
    </location>
</feature>
<dbReference type="Gene3D" id="1.10.3860.10">
    <property type="entry name" value="Sodium:dicarboxylate symporter"/>
    <property type="match status" value="1"/>
</dbReference>
<feature type="transmembrane region" description="Helical" evidence="6">
    <location>
        <begin position="209"/>
        <end position="240"/>
    </location>
</feature>
<keyword evidence="3 6" id="KW-0812">Transmembrane</keyword>
<feature type="transmembrane region" description="Helical" evidence="6">
    <location>
        <begin position="41"/>
        <end position="62"/>
    </location>
</feature>
<dbReference type="PANTHER" id="PTHR42865:SF8">
    <property type="entry name" value="SERINE_THREONINE TRANSPORTER SSTT"/>
    <property type="match status" value="1"/>
</dbReference>
<dbReference type="EMBL" id="CP146203">
    <property type="protein sequence ID" value="XBH22209.1"/>
    <property type="molecule type" value="Genomic_DNA"/>
</dbReference>
<dbReference type="GO" id="GO:0032329">
    <property type="term" value="P:serine transport"/>
    <property type="evidence" value="ECO:0007669"/>
    <property type="project" value="TreeGrafter"/>
</dbReference>
<feature type="transmembrane region" description="Helical" evidence="6">
    <location>
        <begin position="276"/>
        <end position="295"/>
    </location>
</feature>
<feature type="transmembrane region" description="Helical" evidence="6">
    <location>
        <begin position="74"/>
        <end position="98"/>
    </location>
</feature>
<protein>
    <submittedName>
        <fullName evidence="7">Dicarboxylate/amino acid:cation symporter</fullName>
    </submittedName>
</protein>
<dbReference type="InterPro" id="IPR036458">
    <property type="entry name" value="Na:dicarbo_symporter_sf"/>
</dbReference>